<accession>A0A8S9JXI0</accession>
<organism evidence="1">
    <name type="scientific">Brassica cretica</name>
    <name type="common">Mustard</name>
    <dbReference type="NCBI Taxonomy" id="69181"/>
    <lineage>
        <taxon>Eukaryota</taxon>
        <taxon>Viridiplantae</taxon>
        <taxon>Streptophyta</taxon>
        <taxon>Embryophyta</taxon>
        <taxon>Tracheophyta</taxon>
        <taxon>Spermatophyta</taxon>
        <taxon>Magnoliopsida</taxon>
        <taxon>eudicotyledons</taxon>
        <taxon>Gunneridae</taxon>
        <taxon>Pentapetalae</taxon>
        <taxon>rosids</taxon>
        <taxon>malvids</taxon>
        <taxon>Brassicales</taxon>
        <taxon>Brassicaceae</taxon>
        <taxon>Brassiceae</taxon>
        <taxon>Brassica</taxon>
    </lineage>
</organism>
<dbReference type="PANTHER" id="PTHR48478">
    <property type="entry name" value="LECTIN-LIKE"/>
    <property type="match status" value="1"/>
</dbReference>
<dbReference type="InterPro" id="IPR052147">
    <property type="entry name" value="PP2-like/Lectin"/>
</dbReference>
<name>A0A8S9JXI0_BRACR</name>
<evidence type="ECO:0000313" key="1">
    <source>
        <dbReference type="EMBL" id="KAF2587240.1"/>
    </source>
</evidence>
<comment type="caution">
    <text evidence="1">The sequence shown here is derived from an EMBL/GenBank/DDBJ whole genome shotgun (WGS) entry which is preliminary data.</text>
</comment>
<dbReference type="InterPro" id="IPR025886">
    <property type="entry name" value="PP2-like"/>
</dbReference>
<proteinExistence type="predicted"/>
<dbReference type="AlphaFoldDB" id="A0A8S9JXI0"/>
<gene>
    <name evidence="1" type="ORF">F2Q70_00034670</name>
</gene>
<dbReference type="GO" id="GO:0030246">
    <property type="term" value="F:carbohydrate binding"/>
    <property type="evidence" value="ECO:0007669"/>
    <property type="project" value="InterPro"/>
</dbReference>
<dbReference type="Pfam" id="PF14299">
    <property type="entry name" value="PP2"/>
    <property type="match status" value="2"/>
</dbReference>
<reference evidence="1" key="1">
    <citation type="submission" date="2019-12" db="EMBL/GenBank/DDBJ databases">
        <title>Genome sequencing and annotation of Brassica cretica.</title>
        <authorList>
            <person name="Studholme D.J."/>
            <person name="Sarris P.F."/>
        </authorList>
    </citation>
    <scope>NUCLEOTIDE SEQUENCE</scope>
    <source>
        <strain evidence="1">PFS-102/07</strain>
        <tissue evidence="1">Leaf</tissue>
    </source>
</reference>
<dbReference type="PANTHER" id="PTHR48478:SF1">
    <property type="entry name" value="LECTIN-LIKE"/>
    <property type="match status" value="1"/>
</dbReference>
<sequence>MNKMFPNRDRVKRVEPKLLDTPRNYEASLKNAKVISPSSEQLRSDAFLKPKNLNNAHIKSWVDEKNSSLMLYPRNLSITWSDDPNYWTWFPSKESPNEAGVEAVALKNVCWLDITGKFDTKNLTPGITYEVVFKVKLEDPAYGWDTPVNIKLVLPDGNHKPQEQKVSLTEIPRYQWVDIIVGEFKPEKNSAGEIVFSMYEHESGLWKKGLFLKDTPRNYEASLKNAKVPISPSTEQLRSDAFLKPKNLNNGHIKSWVDEKNSNFMLYPRNLSITWSDDPNYWTWFPNKESPNEVGVEAVALKNVCWLDITGKFDTKNLTPGITYEVVFKVKLEDPAYGWDAPVNIKLVLPNGKDKPQEQKVSLREIPRYQWVDIIVGEFKPEKNSAGEITFSMYEYESGVWKKGLFLKGVEISPKYKN</sequence>
<protein>
    <submittedName>
        <fullName evidence="1">Uncharacterized protein</fullName>
    </submittedName>
</protein>
<dbReference type="EMBL" id="QGKY02000246">
    <property type="protein sequence ID" value="KAF2587240.1"/>
    <property type="molecule type" value="Genomic_DNA"/>
</dbReference>